<keyword evidence="1" id="KW-1133">Transmembrane helix</keyword>
<keyword evidence="1" id="KW-0812">Transmembrane</keyword>
<feature type="transmembrane region" description="Helical" evidence="1">
    <location>
        <begin position="256"/>
        <end position="276"/>
    </location>
</feature>
<dbReference type="PANTHER" id="PTHR22943">
    <property type="entry name" value="7-TRANSMEMBRANE DOMAIN RECEPTOR C.ELEGANS"/>
    <property type="match status" value="1"/>
</dbReference>
<feature type="chain" id="PRO_5044596721" evidence="2">
    <location>
        <begin position="30"/>
        <end position="556"/>
    </location>
</feature>
<evidence type="ECO:0000313" key="4">
    <source>
        <dbReference type="Proteomes" id="UP000050761"/>
    </source>
</evidence>
<keyword evidence="2" id="KW-0732">Signal</keyword>
<evidence type="ECO:0000256" key="2">
    <source>
        <dbReference type="SAM" id="SignalP"/>
    </source>
</evidence>
<evidence type="ECO:0000313" key="3">
    <source>
        <dbReference type="EMBL" id="VDP00399.1"/>
    </source>
</evidence>
<feature type="transmembrane region" description="Helical" evidence="1">
    <location>
        <begin position="58"/>
        <end position="85"/>
    </location>
</feature>
<dbReference type="Pfam" id="PF10326">
    <property type="entry name" value="7TM_GPCR_Str"/>
    <property type="match status" value="3"/>
</dbReference>
<dbReference type="InterPro" id="IPR019428">
    <property type="entry name" value="7TM_GPCR_serpentine_rcpt_Str"/>
</dbReference>
<feature type="transmembrane region" description="Helical" evidence="1">
    <location>
        <begin position="393"/>
        <end position="412"/>
    </location>
</feature>
<sequence>MWILILCTVNALLLSYACLTVIMSLPSEALKTQVYTENAGLEARAFVGVPSMRSAKEISIFLAVNFIPVLSSSLTVFFCAVRIHLTLKQSAASPTVKRHQREIFRVLLFLTTCPTIFVYTPSIVIYVMVLGNFDSIPLLTDCIGVLLSLHPLFNSIVTMFSIADYRRYLISLFSSSIEPQLLGSAVESWRSDPASAASHSLSLITNATLLALYLRCPSKTFKAYKHLFAVTAVHDITVAVIMVLPELSYLYTAKRWLLLICGVNVFLLSNGVYLMIKFTLPNEAFKEQIYAELAAMNVKAFIGNQEWPKLLSVDCLAVLLLVSFTGFFSAIRMHMTLKRGGVSSTVKRLQRQMLRVLLFQTACPTTFLYIPAIAAHVILVANVDTVPLVIDSIGFLFALYPLLNPLVTMFCISDYREYLFSLLCPGKASQQRSYRGASYYITVSTGLVQQRQTVEVLLTLFWFTLTSSLLILTNSFVYRYVHVCRPELSYLYTSKRWLLLMCCVNVLFLSNFAFLMVKYSLPNEAFRAQIYADLAGMNVKAFVGVSLIVSTIFVFF</sequence>
<evidence type="ECO:0000256" key="1">
    <source>
        <dbReference type="SAM" id="Phobius"/>
    </source>
</evidence>
<name>A0A3P8DI79_HELPZ</name>
<feature type="signal peptide" evidence="2">
    <location>
        <begin position="1"/>
        <end position="29"/>
    </location>
</feature>
<gene>
    <name evidence="3" type="ORF">HPBE_LOCUS14662</name>
</gene>
<dbReference type="PANTHER" id="PTHR22943:SF248">
    <property type="entry name" value="SEVEN TM RECEPTOR"/>
    <property type="match status" value="1"/>
</dbReference>
<accession>A0A3P8DI79</accession>
<feature type="transmembrane region" description="Helical" evidence="1">
    <location>
        <begin position="497"/>
        <end position="517"/>
    </location>
</feature>
<dbReference type="Gene3D" id="1.20.1070.10">
    <property type="entry name" value="Rhodopsin 7-helix transmembrane proteins"/>
    <property type="match status" value="1"/>
</dbReference>
<dbReference type="Proteomes" id="UP000050761">
    <property type="component" value="Unassembled WGS sequence"/>
</dbReference>
<organism evidence="3">
    <name type="scientific">Heligmosomoides polygyrus</name>
    <name type="common">Parasitic roundworm</name>
    <dbReference type="NCBI Taxonomy" id="6339"/>
    <lineage>
        <taxon>Eukaryota</taxon>
        <taxon>Metazoa</taxon>
        <taxon>Ecdysozoa</taxon>
        <taxon>Nematoda</taxon>
        <taxon>Chromadorea</taxon>
        <taxon>Rhabditida</taxon>
        <taxon>Rhabditina</taxon>
        <taxon>Rhabditomorpha</taxon>
        <taxon>Strongyloidea</taxon>
        <taxon>Heligmosomidae</taxon>
        <taxon>Heligmosomoides</taxon>
    </lineage>
</organism>
<feature type="transmembrane region" description="Helical" evidence="1">
    <location>
        <begin position="356"/>
        <end position="381"/>
    </location>
</feature>
<feature type="transmembrane region" description="Helical" evidence="1">
    <location>
        <begin position="316"/>
        <end position="335"/>
    </location>
</feature>
<keyword evidence="1" id="KW-0472">Membrane</keyword>
<reference evidence="5" key="2">
    <citation type="submission" date="2019-09" db="UniProtKB">
        <authorList>
            <consortium name="WormBaseParasite"/>
        </authorList>
    </citation>
    <scope>IDENTIFICATION</scope>
</reference>
<dbReference type="WBParaSite" id="HPBE_0001466101-mRNA-1">
    <property type="protein sequence ID" value="HPBE_0001466101-mRNA-1"/>
    <property type="gene ID" value="HPBE_0001466101"/>
</dbReference>
<dbReference type="AlphaFoldDB" id="A0A3P8DI79"/>
<dbReference type="SUPFAM" id="SSF81321">
    <property type="entry name" value="Family A G protein-coupled receptor-like"/>
    <property type="match status" value="2"/>
</dbReference>
<feature type="transmembrane region" description="Helical" evidence="1">
    <location>
        <begin position="226"/>
        <end position="244"/>
    </location>
</feature>
<evidence type="ECO:0000313" key="5">
    <source>
        <dbReference type="WBParaSite" id="HPBE_0001466101-mRNA-1"/>
    </source>
</evidence>
<keyword evidence="4" id="KW-1185">Reference proteome</keyword>
<reference evidence="3 4" key="1">
    <citation type="submission" date="2018-11" db="EMBL/GenBank/DDBJ databases">
        <authorList>
            <consortium name="Pathogen Informatics"/>
        </authorList>
    </citation>
    <scope>NUCLEOTIDE SEQUENCE [LARGE SCALE GENOMIC DNA]</scope>
</reference>
<feature type="transmembrane region" description="Helical" evidence="1">
    <location>
        <begin position="106"/>
        <end position="131"/>
    </location>
</feature>
<feature type="transmembrane region" description="Helical" evidence="1">
    <location>
        <begin position="456"/>
        <end position="477"/>
    </location>
</feature>
<dbReference type="EMBL" id="UZAH01028473">
    <property type="protein sequence ID" value="VDP00399.1"/>
    <property type="molecule type" value="Genomic_DNA"/>
</dbReference>
<proteinExistence type="predicted"/>
<feature type="transmembrane region" description="Helical" evidence="1">
    <location>
        <begin position="537"/>
        <end position="555"/>
    </location>
</feature>
<protein>
    <submittedName>
        <fullName evidence="5">G protein-coupled receptor</fullName>
    </submittedName>
</protein>